<dbReference type="AlphaFoldDB" id="A0A4Y2G3X4"/>
<accession>A0A4Y2G3X4</accession>
<evidence type="ECO:0000313" key="2">
    <source>
        <dbReference type="EMBL" id="GBM48313.1"/>
    </source>
</evidence>
<evidence type="ECO:0000256" key="1">
    <source>
        <dbReference type="SAM" id="MobiDB-lite"/>
    </source>
</evidence>
<dbReference type="Proteomes" id="UP000499080">
    <property type="component" value="Unassembled WGS sequence"/>
</dbReference>
<gene>
    <name evidence="2" type="ORF">AVEN_266263_1</name>
</gene>
<organism evidence="2 3">
    <name type="scientific">Araneus ventricosus</name>
    <name type="common">Orbweaver spider</name>
    <name type="synonym">Epeira ventricosa</name>
    <dbReference type="NCBI Taxonomy" id="182803"/>
    <lineage>
        <taxon>Eukaryota</taxon>
        <taxon>Metazoa</taxon>
        <taxon>Ecdysozoa</taxon>
        <taxon>Arthropoda</taxon>
        <taxon>Chelicerata</taxon>
        <taxon>Arachnida</taxon>
        <taxon>Araneae</taxon>
        <taxon>Araneomorphae</taxon>
        <taxon>Entelegynae</taxon>
        <taxon>Araneoidea</taxon>
        <taxon>Araneidae</taxon>
        <taxon>Araneus</taxon>
    </lineage>
</organism>
<keyword evidence="3" id="KW-1185">Reference proteome</keyword>
<feature type="compositionally biased region" description="Polar residues" evidence="1">
    <location>
        <begin position="1"/>
        <end position="11"/>
    </location>
</feature>
<dbReference type="EMBL" id="BGPR01001210">
    <property type="protein sequence ID" value="GBM48313.1"/>
    <property type="molecule type" value="Genomic_DNA"/>
</dbReference>
<sequence length="90" mass="9858">MTEQVQQMSTNHNREKGGPLNGFSTSSPRGVVQNDSHAISIGNGGGGDHSRRSGMAEIVRSKRFVGHFLSLRKDRIALRHGDYGAFFMLT</sequence>
<evidence type="ECO:0000313" key="3">
    <source>
        <dbReference type="Proteomes" id="UP000499080"/>
    </source>
</evidence>
<feature type="compositionally biased region" description="Polar residues" evidence="1">
    <location>
        <begin position="22"/>
        <end position="37"/>
    </location>
</feature>
<comment type="caution">
    <text evidence="2">The sequence shown here is derived from an EMBL/GenBank/DDBJ whole genome shotgun (WGS) entry which is preliminary data.</text>
</comment>
<name>A0A4Y2G3X4_ARAVE</name>
<feature type="region of interest" description="Disordered" evidence="1">
    <location>
        <begin position="1"/>
        <end position="54"/>
    </location>
</feature>
<reference evidence="2 3" key="1">
    <citation type="journal article" date="2019" name="Sci. Rep.">
        <title>Orb-weaving spider Araneus ventricosus genome elucidates the spidroin gene catalogue.</title>
        <authorList>
            <person name="Kono N."/>
            <person name="Nakamura H."/>
            <person name="Ohtoshi R."/>
            <person name="Moran D.A.P."/>
            <person name="Shinohara A."/>
            <person name="Yoshida Y."/>
            <person name="Fujiwara M."/>
            <person name="Mori M."/>
            <person name="Tomita M."/>
            <person name="Arakawa K."/>
        </authorList>
    </citation>
    <scope>NUCLEOTIDE SEQUENCE [LARGE SCALE GENOMIC DNA]</scope>
</reference>
<proteinExistence type="predicted"/>
<protein>
    <submittedName>
        <fullName evidence="2">Uncharacterized protein</fullName>
    </submittedName>
</protein>